<dbReference type="Proteomes" id="UP000001861">
    <property type="component" value="Unassembled WGS sequence"/>
</dbReference>
<accession>A8N005</accession>
<proteinExistence type="predicted"/>
<name>A8N005_COPC7</name>
<feature type="region of interest" description="Disordered" evidence="1">
    <location>
        <begin position="77"/>
        <end position="154"/>
    </location>
</feature>
<gene>
    <name evidence="2" type="ORF">CC1G_02775</name>
</gene>
<comment type="caution">
    <text evidence="2">The sequence shown here is derived from an EMBL/GenBank/DDBJ whole genome shotgun (WGS) entry which is preliminary data.</text>
</comment>
<dbReference type="EMBL" id="AACS02000001">
    <property type="protein sequence ID" value="EAU93545.2"/>
    <property type="molecule type" value="Genomic_DNA"/>
</dbReference>
<dbReference type="InParanoid" id="A8N005"/>
<dbReference type="AlphaFoldDB" id="A8N005"/>
<sequence>MPREAKQSLNPARHIRRDHRKDVTGLGFAAYSPVKKRDAYKTRTRNNSRLKLNDCVTSGCSLPLDLLPLSIHLHPPPCDTGGAMPMETEHEGADNDDDWVETDSEDEQEPAPVDTGGTGGAEQEHDIPDVSAVYDEEDDDLDDDPEQAVDYGLV</sequence>
<organism evidence="2 3">
    <name type="scientific">Coprinopsis cinerea (strain Okayama-7 / 130 / ATCC MYA-4618 / FGSC 9003)</name>
    <name type="common">Inky cap fungus</name>
    <name type="synonym">Hormographiella aspergillata</name>
    <dbReference type="NCBI Taxonomy" id="240176"/>
    <lineage>
        <taxon>Eukaryota</taxon>
        <taxon>Fungi</taxon>
        <taxon>Dikarya</taxon>
        <taxon>Basidiomycota</taxon>
        <taxon>Agaricomycotina</taxon>
        <taxon>Agaricomycetes</taxon>
        <taxon>Agaricomycetidae</taxon>
        <taxon>Agaricales</taxon>
        <taxon>Agaricineae</taxon>
        <taxon>Psathyrellaceae</taxon>
        <taxon>Coprinopsis</taxon>
    </lineage>
</organism>
<keyword evidence="3" id="KW-1185">Reference proteome</keyword>
<dbReference type="VEuPathDB" id="FungiDB:CC1G_02775"/>
<reference evidence="2 3" key="1">
    <citation type="journal article" date="2010" name="Proc. Natl. Acad. Sci. U.S.A.">
        <title>Insights into evolution of multicellular fungi from the assembled chromosomes of the mushroom Coprinopsis cinerea (Coprinus cinereus).</title>
        <authorList>
            <person name="Stajich J.E."/>
            <person name="Wilke S.K."/>
            <person name="Ahren D."/>
            <person name="Au C.H."/>
            <person name="Birren B.W."/>
            <person name="Borodovsky M."/>
            <person name="Burns C."/>
            <person name="Canback B."/>
            <person name="Casselton L.A."/>
            <person name="Cheng C.K."/>
            <person name="Deng J."/>
            <person name="Dietrich F.S."/>
            <person name="Fargo D.C."/>
            <person name="Farman M.L."/>
            <person name="Gathman A.C."/>
            <person name="Goldberg J."/>
            <person name="Guigo R."/>
            <person name="Hoegger P.J."/>
            <person name="Hooker J.B."/>
            <person name="Huggins A."/>
            <person name="James T.Y."/>
            <person name="Kamada T."/>
            <person name="Kilaru S."/>
            <person name="Kodira C."/>
            <person name="Kues U."/>
            <person name="Kupfer D."/>
            <person name="Kwan H.S."/>
            <person name="Lomsadze A."/>
            <person name="Li W."/>
            <person name="Lilly W.W."/>
            <person name="Ma L.J."/>
            <person name="Mackey A.J."/>
            <person name="Manning G."/>
            <person name="Martin F."/>
            <person name="Muraguchi H."/>
            <person name="Natvig D.O."/>
            <person name="Palmerini H."/>
            <person name="Ramesh M.A."/>
            <person name="Rehmeyer C.J."/>
            <person name="Roe B.A."/>
            <person name="Shenoy N."/>
            <person name="Stanke M."/>
            <person name="Ter-Hovhannisyan V."/>
            <person name="Tunlid A."/>
            <person name="Velagapudi R."/>
            <person name="Vision T.J."/>
            <person name="Zeng Q."/>
            <person name="Zolan M.E."/>
            <person name="Pukkila P.J."/>
        </authorList>
    </citation>
    <scope>NUCLEOTIDE SEQUENCE [LARGE SCALE GENOMIC DNA]</scope>
    <source>
        <strain evidence="3">Okayama-7 / 130 / ATCC MYA-4618 / FGSC 9003</strain>
    </source>
</reference>
<protein>
    <submittedName>
        <fullName evidence="2">Uncharacterized protein</fullName>
    </submittedName>
</protein>
<evidence type="ECO:0000313" key="2">
    <source>
        <dbReference type="EMBL" id="EAU93545.2"/>
    </source>
</evidence>
<feature type="region of interest" description="Disordered" evidence="1">
    <location>
        <begin position="1"/>
        <end position="22"/>
    </location>
</feature>
<evidence type="ECO:0000256" key="1">
    <source>
        <dbReference type="SAM" id="MobiDB-lite"/>
    </source>
</evidence>
<feature type="compositionally biased region" description="Acidic residues" evidence="1">
    <location>
        <begin position="94"/>
        <end position="109"/>
    </location>
</feature>
<dbReference type="GeneID" id="6004690"/>
<dbReference type="HOGENOM" id="CLU_1704133_0_0_1"/>
<evidence type="ECO:0000313" key="3">
    <source>
        <dbReference type="Proteomes" id="UP000001861"/>
    </source>
</evidence>
<dbReference type="KEGG" id="cci:CC1G_02775"/>
<feature type="compositionally biased region" description="Acidic residues" evidence="1">
    <location>
        <begin position="134"/>
        <end position="147"/>
    </location>
</feature>
<dbReference type="RefSeq" id="XP_001828194.2">
    <property type="nucleotide sequence ID" value="XM_001828142.2"/>
</dbReference>